<dbReference type="Gene3D" id="2.60.40.10">
    <property type="entry name" value="Immunoglobulins"/>
    <property type="match status" value="1"/>
</dbReference>
<dbReference type="PROSITE" id="PS50172">
    <property type="entry name" value="BRCT"/>
    <property type="match status" value="1"/>
</dbReference>
<reference evidence="2 3" key="1">
    <citation type="submission" date="2016-10" db="EMBL/GenBank/DDBJ databases">
        <title>The genome of Paramicrosporidium saccamoebae is the missing link in understanding Cryptomycota and Microsporidia evolution.</title>
        <authorList>
            <person name="Quandt C.A."/>
            <person name="Beaudet D."/>
            <person name="Corsaro D."/>
            <person name="Michel R."/>
            <person name="Corradi N."/>
            <person name="James T."/>
        </authorList>
    </citation>
    <scope>NUCLEOTIDE SEQUENCE [LARGE SCALE GENOMIC DNA]</scope>
    <source>
        <strain evidence="2 3">KSL3</strain>
    </source>
</reference>
<dbReference type="PANTHER" id="PTHR47351:SF1">
    <property type="entry name" value="CHITIN BIOSYNTHESIS PROTEIN CHS5"/>
    <property type="match status" value="1"/>
</dbReference>
<evidence type="ECO:0000313" key="2">
    <source>
        <dbReference type="EMBL" id="PJF19295.1"/>
    </source>
</evidence>
<dbReference type="GO" id="GO:0000747">
    <property type="term" value="P:conjugation with cellular fusion"/>
    <property type="evidence" value="ECO:0007669"/>
    <property type="project" value="TreeGrafter"/>
</dbReference>
<dbReference type="InterPro" id="IPR013783">
    <property type="entry name" value="Ig-like_fold"/>
</dbReference>
<proteinExistence type="predicted"/>
<gene>
    <name evidence="2" type="ORF">PSACC_00894</name>
</gene>
<dbReference type="STRING" id="1246581.A0A2H9TNG6"/>
<dbReference type="Proteomes" id="UP000240830">
    <property type="component" value="Unassembled WGS sequence"/>
</dbReference>
<evidence type="ECO:0000313" key="3">
    <source>
        <dbReference type="Proteomes" id="UP000240830"/>
    </source>
</evidence>
<dbReference type="InterPro" id="IPR036420">
    <property type="entry name" value="BRCT_dom_sf"/>
</dbReference>
<dbReference type="InterPro" id="IPR001357">
    <property type="entry name" value="BRCT_dom"/>
</dbReference>
<dbReference type="InterPro" id="IPR052827">
    <property type="entry name" value="CHS_Export/Cell_Fusion_Reg"/>
</dbReference>
<keyword evidence="3" id="KW-1185">Reference proteome</keyword>
<name>A0A2H9TNG6_9FUNG</name>
<dbReference type="GO" id="GO:0006893">
    <property type="term" value="P:Golgi to plasma membrane transport"/>
    <property type="evidence" value="ECO:0007669"/>
    <property type="project" value="TreeGrafter"/>
</dbReference>
<dbReference type="Pfam" id="PF16893">
    <property type="entry name" value="fn3_2"/>
    <property type="match status" value="1"/>
</dbReference>
<dbReference type="EMBL" id="MTSL01000068">
    <property type="protein sequence ID" value="PJF19295.1"/>
    <property type="molecule type" value="Genomic_DNA"/>
</dbReference>
<dbReference type="InterPro" id="IPR036116">
    <property type="entry name" value="FN3_sf"/>
</dbReference>
<dbReference type="OrthoDB" id="245697at2759"/>
<dbReference type="Gene3D" id="3.40.50.10190">
    <property type="entry name" value="BRCT domain"/>
    <property type="match status" value="1"/>
</dbReference>
<organism evidence="2 3">
    <name type="scientific">Paramicrosporidium saccamoebae</name>
    <dbReference type="NCBI Taxonomy" id="1246581"/>
    <lineage>
        <taxon>Eukaryota</taxon>
        <taxon>Fungi</taxon>
        <taxon>Fungi incertae sedis</taxon>
        <taxon>Cryptomycota</taxon>
        <taxon>Cryptomycota incertae sedis</taxon>
        <taxon>Paramicrosporidium</taxon>
    </lineage>
</organism>
<feature type="domain" description="BRCT" evidence="1">
    <location>
        <begin position="198"/>
        <end position="268"/>
    </location>
</feature>
<dbReference type="Pfam" id="PF16892">
    <property type="entry name" value="CHS5_N"/>
    <property type="match status" value="1"/>
</dbReference>
<dbReference type="InterPro" id="IPR031673">
    <property type="entry name" value="Chs5_N"/>
</dbReference>
<dbReference type="SUPFAM" id="SSF49265">
    <property type="entry name" value="Fibronectin type III"/>
    <property type="match status" value="1"/>
</dbReference>
<dbReference type="GO" id="GO:0005802">
    <property type="term" value="C:trans-Golgi network"/>
    <property type="evidence" value="ECO:0007669"/>
    <property type="project" value="TreeGrafter"/>
</dbReference>
<protein>
    <submittedName>
        <fullName evidence="2">Chitin biosynthesis protein</fullName>
    </submittedName>
</protein>
<accession>A0A2H9TNG6</accession>
<dbReference type="CDD" id="cd00063">
    <property type="entry name" value="FN3"/>
    <property type="match status" value="1"/>
</dbReference>
<dbReference type="Gene3D" id="6.20.120.50">
    <property type="match status" value="1"/>
</dbReference>
<dbReference type="GO" id="GO:0046983">
    <property type="term" value="F:protein dimerization activity"/>
    <property type="evidence" value="ECO:0007669"/>
    <property type="project" value="InterPro"/>
</dbReference>
<sequence>MPTTAEHEIIVPLTVGKVESGAAIVLTDDLHMLEIPSSLLPNATVGTVLKIRITSASDLQLAREADFLALQTAILRNFGGRPDEGKIEGCLTMMDNTHTTVTVGWPQWEVLRGTSQATLKSIDAYVDGRKLPVMATDETSLRLTGLTPGTKYNVILIFRTTAGRFTTTNLSVATASYEDFSCLKVHPDGLSDDAMAALQQLGVQLVDFQGDKTAVVVTGRTRDELASGVDDGQLMRMADEFNVPVVTKEWVQACKEAGRMQSVSQFYCQ</sequence>
<evidence type="ECO:0000259" key="1">
    <source>
        <dbReference type="PROSITE" id="PS50172"/>
    </source>
</evidence>
<dbReference type="InterPro" id="IPR031669">
    <property type="entry name" value="Fn3_2"/>
</dbReference>
<dbReference type="AlphaFoldDB" id="A0A2H9TNG6"/>
<dbReference type="GO" id="GO:0034044">
    <property type="term" value="C:exomer complex"/>
    <property type="evidence" value="ECO:0007669"/>
    <property type="project" value="TreeGrafter"/>
</dbReference>
<comment type="caution">
    <text evidence="2">The sequence shown here is derived from an EMBL/GenBank/DDBJ whole genome shotgun (WGS) entry which is preliminary data.</text>
</comment>
<dbReference type="PANTHER" id="PTHR47351">
    <property type="entry name" value="CHITIN BIOSYNTHESIS PROTEIN CHS5"/>
    <property type="match status" value="1"/>
</dbReference>
<dbReference type="SUPFAM" id="SSF52113">
    <property type="entry name" value="BRCT domain"/>
    <property type="match status" value="1"/>
</dbReference>
<dbReference type="InterPro" id="IPR003961">
    <property type="entry name" value="FN3_dom"/>
</dbReference>